<protein>
    <submittedName>
        <fullName evidence="1">Uncharacterized protein</fullName>
    </submittedName>
</protein>
<feature type="non-terminal residue" evidence="1">
    <location>
        <position position="1"/>
    </location>
</feature>
<sequence>EIKKSILEIFHHSLHLCSIAHIQKLDAICKDRLTLSFEKNVLFCVSGILTTTYHIIKILSHQSLFVLAMWSESRSAMQSTNLELISTVSTQHNLLEETKIMQRRLLGVFRSNYFQFPTFTKKKKVEPDNGNHRLKTANQQLIVKFLQSCWKLLPKQGRIMTALHVNEFK</sequence>
<dbReference type="AlphaFoldDB" id="X6L9F7"/>
<organism evidence="1 2">
    <name type="scientific">Reticulomyxa filosa</name>
    <dbReference type="NCBI Taxonomy" id="46433"/>
    <lineage>
        <taxon>Eukaryota</taxon>
        <taxon>Sar</taxon>
        <taxon>Rhizaria</taxon>
        <taxon>Retaria</taxon>
        <taxon>Foraminifera</taxon>
        <taxon>Monothalamids</taxon>
        <taxon>Reticulomyxidae</taxon>
        <taxon>Reticulomyxa</taxon>
    </lineage>
</organism>
<accession>X6L9F7</accession>
<name>X6L9F7_RETFI</name>
<dbReference type="EMBL" id="ASPP01046075">
    <property type="protein sequence ID" value="ETN98677.1"/>
    <property type="molecule type" value="Genomic_DNA"/>
</dbReference>
<proteinExistence type="predicted"/>
<dbReference type="Proteomes" id="UP000023152">
    <property type="component" value="Unassembled WGS sequence"/>
</dbReference>
<evidence type="ECO:0000313" key="1">
    <source>
        <dbReference type="EMBL" id="ETN98677.1"/>
    </source>
</evidence>
<evidence type="ECO:0000313" key="2">
    <source>
        <dbReference type="Proteomes" id="UP000023152"/>
    </source>
</evidence>
<gene>
    <name evidence="1" type="ORF">RFI_38815</name>
</gene>
<comment type="caution">
    <text evidence="1">The sequence shown here is derived from an EMBL/GenBank/DDBJ whole genome shotgun (WGS) entry which is preliminary data.</text>
</comment>
<keyword evidence="2" id="KW-1185">Reference proteome</keyword>
<dbReference type="OrthoDB" id="273345at2759"/>
<reference evidence="1 2" key="1">
    <citation type="journal article" date="2013" name="Curr. Biol.">
        <title>The Genome of the Foraminiferan Reticulomyxa filosa.</title>
        <authorList>
            <person name="Glockner G."/>
            <person name="Hulsmann N."/>
            <person name="Schleicher M."/>
            <person name="Noegel A.A."/>
            <person name="Eichinger L."/>
            <person name="Gallinger C."/>
            <person name="Pawlowski J."/>
            <person name="Sierra R."/>
            <person name="Euteneuer U."/>
            <person name="Pillet L."/>
            <person name="Moustafa A."/>
            <person name="Platzer M."/>
            <person name="Groth M."/>
            <person name="Szafranski K."/>
            <person name="Schliwa M."/>
        </authorList>
    </citation>
    <scope>NUCLEOTIDE SEQUENCE [LARGE SCALE GENOMIC DNA]</scope>
</reference>